<organism evidence="3 4">
    <name type="scientific">Niallia taxi</name>
    <dbReference type="NCBI Taxonomy" id="2499688"/>
    <lineage>
        <taxon>Bacteria</taxon>
        <taxon>Bacillati</taxon>
        <taxon>Bacillota</taxon>
        <taxon>Bacilli</taxon>
        <taxon>Bacillales</taxon>
        <taxon>Bacillaceae</taxon>
        <taxon>Niallia</taxon>
    </lineage>
</organism>
<dbReference type="InterPro" id="IPR010982">
    <property type="entry name" value="Lambda_DNA-bd_dom_sf"/>
</dbReference>
<keyword evidence="1" id="KW-0238">DNA-binding</keyword>
<keyword evidence="4" id="KW-1185">Reference proteome</keyword>
<dbReference type="GeneID" id="87620103"/>
<accession>A0A3S2TQS5</accession>
<dbReference type="CDD" id="cd00093">
    <property type="entry name" value="HTH_XRE"/>
    <property type="match status" value="1"/>
</dbReference>
<dbReference type="GO" id="GO:0003677">
    <property type="term" value="F:DNA binding"/>
    <property type="evidence" value="ECO:0007669"/>
    <property type="project" value="UniProtKB-KW"/>
</dbReference>
<evidence type="ECO:0000313" key="3">
    <source>
        <dbReference type="EMBL" id="RVT56667.1"/>
    </source>
</evidence>
<dbReference type="InterPro" id="IPR001387">
    <property type="entry name" value="Cro/C1-type_HTH"/>
</dbReference>
<reference evidence="3 4" key="1">
    <citation type="submission" date="2019-01" db="EMBL/GenBank/DDBJ databases">
        <title>Bacillus sp. M5HDSG1-1, whole genome shotgun sequence.</title>
        <authorList>
            <person name="Tuo L."/>
        </authorList>
    </citation>
    <scope>NUCLEOTIDE SEQUENCE [LARGE SCALE GENOMIC DNA]</scope>
    <source>
        <strain evidence="3 4">M5HDSG1-1</strain>
    </source>
</reference>
<dbReference type="EMBL" id="RZTZ01000023">
    <property type="protein sequence ID" value="RVT56667.1"/>
    <property type="molecule type" value="Genomic_DNA"/>
</dbReference>
<proteinExistence type="predicted"/>
<evidence type="ECO:0000259" key="2">
    <source>
        <dbReference type="PROSITE" id="PS50943"/>
    </source>
</evidence>
<evidence type="ECO:0000313" key="4">
    <source>
        <dbReference type="Proteomes" id="UP000288024"/>
    </source>
</evidence>
<dbReference type="PANTHER" id="PTHR46558:SF11">
    <property type="entry name" value="HTH-TYPE TRANSCRIPTIONAL REGULATOR XRE"/>
    <property type="match status" value="1"/>
</dbReference>
<dbReference type="RefSeq" id="WP_127742616.1">
    <property type="nucleotide sequence ID" value="NZ_CAJCKN010000081.1"/>
</dbReference>
<dbReference type="Gene3D" id="1.10.260.40">
    <property type="entry name" value="lambda repressor-like DNA-binding domains"/>
    <property type="match status" value="1"/>
</dbReference>
<dbReference type="PANTHER" id="PTHR46558">
    <property type="entry name" value="TRACRIPTIONAL REGULATORY PROTEIN-RELATED-RELATED"/>
    <property type="match status" value="1"/>
</dbReference>
<dbReference type="Pfam" id="PF01381">
    <property type="entry name" value="HTH_3"/>
    <property type="match status" value="1"/>
</dbReference>
<dbReference type="Proteomes" id="UP000288024">
    <property type="component" value="Unassembled WGS sequence"/>
</dbReference>
<dbReference type="AlphaFoldDB" id="A0A3S2TQS5"/>
<evidence type="ECO:0000256" key="1">
    <source>
        <dbReference type="ARBA" id="ARBA00023125"/>
    </source>
</evidence>
<protein>
    <submittedName>
        <fullName evidence="3">XRE family transcriptional regulator</fullName>
    </submittedName>
</protein>
<feature type="domain" description="HTH cro/C1-type" evidence="2">
    <location>
        <begin position="7"/>
        <end position="61"/>
    </location>
</feature>
<comment type="caution">
    <text evidence="3">The sequence shown here is derived from an EMBL/GenBank/DDBJ whole genome shotgun (WGS) entry which is preliminary data.</text>
</comment>
<dbReference type="SMART" id="SM00530">
    <property type="entry name" value="HTH_XRE"/>
    <property type="match status" value="1"/>
</dbReference>
<dbReference type="SUPFAM" id="SSF47413">
    <property type="entry name" value="lambda repressor-like DNA-binding domains"/>
    <property type="match status" value="1"/>
</dbReference>
<gene>
    <name evidence="3" type="ORF">EM808_26720</name>
</gene>
<sequence length="66" mass="8023">MKYARWLRQKRKEKKMTQAEVAKALGVSRETISSWERQRCRPTLEFTEQIFQLYECSDEEILSFFS</sequence>
<name>A0A3S2TQS5_9BACI</name>
<dbReference type="PROSITE" id="PS50943">
    <property type="entry name" value="HTH_CROC1"/>
    <property type="match status" value="1"/>
</dbReference>